<evidence type="ECO:0000256" key="1">
    <source>
        <dbReference type="SAM" id="MobiDB-lite"/>
    </source>
</evidence>
<dbReference type="Proteomes" id="UP001610335">
    <property type="component" value="Unassembled WGS sequence"/>
</dbReference>
<proteinExistence type="predicted"/>
<comment type="caution">
    <text evidence="2">The sequence shown here is derived from an EMBL/GenBank/DDBJ whole genome shotgun (WGS) entry which is preliminary data.</text>
</comment>
<evidence type="ECO:0000313" key="2">
    <source>
        <dbReference type="EMBL" id="KAL2827612.1"/>
    </source>
</evidence>
<feature type="region of interest" description="Disordered" evidence="1">
    <location>
        <begin position="302"/>
        <end position="322"/>
    </location>
</feature>
<accession>A0ABR4IJ68</accession>
<feature type="region of interest" description="Disordered" evidence="1">
    <location>
        <begin position="361"/>
        <end position="380"/>
    </location>
</feature>
<gene>
    <name evidence="2" type="ORF">BDW59DRAFT_144065</name>
</gene>
<feature type="region of interest" description="Disordered" evidence="1">
    <location>
        <begin position="469"/>
        <end position="513"/>
    </location>
</feature>
<keyword evidence="3" id="KW-1185">Reference proteome</keyword>
<protein>
    <submittedName>
        <fullName evidence="2">Uncharacterized protein</fullName>
    </submittedName>
</protein>
<name>A0ABR4IJ68_9EURO</name>
<organism evidence="2 3">
    <name type="scientific">Aspergillus cavernicola</name>
    <dbReference type="NCBI Taxonomy" id="176166"/>
    <lineage>
        <taxon>Eukaryota</taxon>
        <taxon>Fungi</taxon>
        <taxon>Dikarya</taxon>
        <taxon>Ascomycota</taxon>
        <taxon>Pezizomycotina</taxon>
        <taxon>Eurotiomycetes</taxon>
        <taxon>Eurotiomycetidae</taxon>
        <taxon>Eurotiales</taxon>
        <taxon>Aspergillaceae</taxon>
        <taxon>Aspergillus</taxon>
        <taxon>Aspergillus subgen. Nidulantes</taxon>
    </lineage>
</organism>
<evidence type="ECO:0000313" key="3">
    <source>
        <dbReference type="Proteomes" id="UP001610335"/>
    </source>
</evidence>
<feature type="compositionally biased region" description="Polar residues" evidence="1">
    <location>
        <begin position="303"/>
        <end position="322"/>
    </location>
</feature>
<sequence length="513" mass="57823">MPSQNLHPKQRYPLRVPDLSMDHLQLLIDILTTEYPLKASACDEKRAQTPSNCQTQQAIKTLPHELRKRLTLPFLSRAFISTTTPCAAHKGLNPCIITHIFRLIKREVEDHLDLIVRHSPEPLKPHHEQAVQCLQSLEGMWWVPNPSRHRNVPKDGMHYQHNRCEACMISRVVKNPKYLQNLRATLKSRTRTGCQRQAPRLLCVIDAALMNYKEGVDYYDSTTASELELGLKNARKDAFRSLHSHSRKCDRKCMDDKSVFRRQTEHRDGGNDNDDSRSKFNHRFEASSQSVPLYIADGIIRPGSSTANSQEQGEAATHTTESQLVGEILATYATLPEEDAAALSLHFPSLLPLLHRQSTYRAEPGRRDYDSATSSSGPSIYPDNINWSPIVKDPGPFNKLIDQIQSLLDERNRLSDASIDSEKLYQALLDDCSRPPNRDLHGMYDGFAETDPSLSSLDQAKSYRSLLGGYSESNYSDSEGMGTYSDDEDEAVPRPGRPGPGGTTWDLFLDDAN</sequence>
<reference evidence="2 3" key="1">
    <citation type="submission" date="2024-07" db="EMBL/GenBank/DDBJ databases">
        <title>Section-level genome sequencing and comparative genomics of Aspergillus sections Usti and Cavernicolus.</title>
        <authorList>
            <consortium name="Lawrence Berkeley National Laboratory"/>
            <person name="Nybo J.L."/>
            <person name="Vesth T.C."/>
            <person name="Theobald S."/>
            <person name="Frisvad J.C."/>
            <person name="Larsen T.O."/>
            <person name="Kjaerboelling I."/>
            <person name="Rothschild-Mancinelli K."/>
            <person name="Lyhne E.K."/>
            <person name="Kogle M.E."/>
            <person name="Barry K."/>
            <person name="Clum A."/>
            <person name="Na H."/>
            <person name="Ledsgaard L."/>
            <person name="Lin J."/>
            <person name="Lipzen A."/>
            <person name="Kuo A."/>
            <person name="Riley R."/>
            <person name="Mondo S."/>
            <person name="LaButti K."/>
            <person name="Haridas S."/>
            <person name="Pangalinan J."/>
            <person name="Salamov A.A."/>
            <person name="Simmons B.A."/>
            <person name="Magnuson J.K."/>
            <person name="Chen J."/>
            <person name="Drula E."/>
            <person name="Henrissat B."/>
            <person name="Wiebenga A."/>
            <person name="Lubbers R.J."/>
            <person name="Gomes A.C."/>
            <person name="Makela M.R."/>
            <person name="Stajich J."/>
            <person name="Grigoriev I.V."/>
            <person name="Mortensen U.H."/>
            <person name="De vries R.P."/>
            <person name="Baker S.E."/>
            <person name="Andersen M.R."/>
        </authorList>
    </citation>
    <scope>NUCLEOTIDE SEQUENCE [LARGE SCALE GENOMIC DNA]</scope>
    <source>
        <strain evidence="2 3">CBS 600.67</strain>
    </source>
</reference>
<dbReference type="EMBL" id="JBFXLS010000024">
    <property type="protein sequence ID" value="KAL2827612.1"/>
    <property type="molecule type" value="Genomic_DNA"/>
</dbReference>